<dbReference type="EC" id="1.1.1.133" evidence="3 6"/>
<protein>
    <recommendedName>
        <fullName evidence="4 6">dTDP-4-dehydrorhamnose reductase</fullName>
        <ecNumber evidence="3 6">1.1.1.133</ecNumber>
    </recommendedName>
</protein>
<feature type="domain" description="RmlD-like substrate binding" evidence="7">
    <location>
        <begin position="3"/>
        <end position="284"/>
    </location>
</feature>
<proteinExistence type="inferred from homology"/>
<dbReference type="SUPFAM" id="SSF51735">
    <property type="entry name" value="NAD(P)-binding Rossmann-fold domains"/>
    <property type="match status" value="1"/>
</dbReference>
<dbReference type="Gene3D" id="3.90.25.10">
    <property type="entry name" value="UDP-galactose 4-epimerase, domain 1"/>
    <property type="match status" value="1"/>
</dbReference>
<evidence type="ECO:0000256" key="6">
    <source>
        <dbReference type="RuleBase" id="RU364082"/>
    </source>
</evidence>
<dbReference type="Proteomes" id="UP001501302">
    <property type="component" value="Unassembled WGS sequence"/>
</dbReference>
<dbReference type="PANTHER" id="PTHR10491:SF4">
    <property type="entry name" value="METHIONINE ADENOSYLTRANSFERASE 2 SUBUNIT BETA"/>
    <property type="match status" value="1"/>
</dbReference>
<keyword evidence="6" id="KW-0521">NADP</keyword>
<dbReference type="EMBL" id="BAABJJ010000014">
    <property type="protein sequence ID" value="GAA4941937.1"/>
    <property type="molecule type" value="Genomic_DNA"/>
</dbReference>
<name>A0ABP9GFZ5_9FLAO</name>
<comment type="caution">
    <text evidence="8">The sequence shown here is derived from an EMBL/GenBank/DDBJ whole genome shotgun (WGS) entry which is preliminary data.</text>
</comment>
<accession>A0ABP9GFZ5</accession>
<dbReference type="InterPro" id="IPR036291">
    <property type="entry name" value="NAD(P)-bd_dom_sf"/>
</dbReference>
<evidence type="ECO:0000256" key="5">
    <source>
        <dbReference type="ARBA" id="ARBA00048200"/>
    </source>
</evidence>
<evidence type="ECO:0000256" key="4">
    <source>
        <dbReference type="ARBA" id="ARBA00017099"/>
    </source>
</evidence>
<dbReference type="InterPro" id="IPR005913">
    <property type="entry name" value="dTDP_dehydrorham_reduct"/>
</dbReference>
<dbReference type="InterPro" id="IPR029903">
    <property type="entry name" value="RmlD-like-bd"/>
</dbReference>
<comment type="catalytic activity">
    <reaction evidence="5">
        <text>dTDP-beta-L-rhamnose + NADP(+) = dTDP-4-dehydro-beta-L-rhamnose + NADPH + H(+)</text>
        <dbReference type="Rhea" id="RHEA:21796"/>
        <dbReference type="ChEBI" id="CHEBI:15378"/>
        <dbReference type="ChEBI" id="CHEBI:57510"/>
        <dbReference type="ChEBI" id="CHEBI:57783"/>
        <dbReference type="ChEBI" id="CHEBI:58349"/>
        <dbReference type="ChEBI" id="CHEBI:62830"/>
        <dbReference type="EC" id="1.1.1.133"/>
    </reaction>
</comment>
<comment type="similarity">
    <text evidence="2 6">Belongs to the dTDP-4-dehydrorhamnose reductase family.</text>
</comment>
<dbReference type="CDD" id="cd05254">
    <property type="entry name" value="dTDP_HR_like_SDR_e"/>
    <property type="match status" value="1"/>
</dbReference>
<reference evidence="9" key="1">
    <citation type="journal article" date="2019" name="Int. J. Syst. Evol. Microbiol.">
        <title>The Global Catalogue of Microorganisms (GCM) 10K type strain sequencing project: providing services to taxonomists for standard genome sequencing and annotation.</title>
        <authorList>
            <consortium name="The Broad Institute Genomics Platform"/>
            <consortium name="The Broad Institute Genome Sequencing Center for Infectious Disease"/>
            <person name="Wu L."/>
            <person name="Ma J."/>
        </authorList>
    </citation>
    <scope>NUCLEOTIDE SEQUENCE [LARGE SCALE GENOMIC DNA]</scope>
    <source>
        <strain evidence="9">JCM 18285</strain>
    </source>
</reference>
<dbReference type="NCBIfam" id="TIGR01214">
    <property type="entry name" value="rmlD"/>
    <property type="match status" value="1"/>
</dbReference>
<dbReference type="PANTHER" id="PTHR10491">
    <property type="entry name" value="DTDP-4-DEHYDRORHAMNOSE REDUCTASE"/>
    <property type="match status" value="1"/>
</dbReference>
<dbReference type="Gene3D" id="3.40.50.720">
    <property type="entry name" value="NAD(P)-binding Rossmann-like Domain"/>
    <property type="match status" value="1"/>
</dbReference>
<comment type="function">
    <text evidence="6">Catalyzes the reduction of dTDP-6-deoxy-L-lyxo-4-hexulose to yield dTDP-L-rhamnose.</text>
</comment>
<dbReference type="Pfam" id="PF04321">
    <property type="entry name" value="RmlD_sub_bind"/>
    <property type="match status" value="1"/>
</dbReference>
<keyword evidence="9" id="KW-1185">Reference proteome</keyword>
<evidence type="ECO:0000256" key="1">
    <source>
        <dbReference type="ARBA" id="ARBA00004781"/>
    </source>
</evidence>
<evidence type="ECO:0000313" key="9">
    <source>
        <dbReference type="Proteomes" id="UP001501302"/>
    </source>
</evidence>
<gene>
    <name evidence="8" type="primary">rfbD</name>
    <name evidence="8" type="ORF">GCM10023314_13710</name>
</gene>
<evidence type="ECO:0000313" key="8">
    <source>
        <dbReference type="EMBL" id="GAA4941937.1"/>
    </source>
</evidence>
<evidence type="ECO:0000259" key="7">
    <source>
        <dbReference type="Pfam" id="PF04321"/>
    </source>
</evidence>
<comment type="pathway">
    <text evidence="1 6">Carbohydrate biosynthesis; dTDP-L-rhamnose biosynthesis.</text>
</comment>
<dbReference type="RefSeq" id="WP_345191013.1">
    <property type="nucleotide sequence ID" value="NZ_BAABJJ010000014.1"/>
</dbReference>
<evidence type="ECO:0000256" key="2">
    <source>
        <dbReference type="ARBA" id="ARBA00010944"/>
    </source>
</evidence>
<evidence type="ECO:0000256" key="3">
    <source>
        <dbReference type="ARBA" id="ARBA00012929"/>
    </source>
</evidence>
<keyword evidence="6" id="KW-0560">Oxidoreductase</keyword>
<sequence length="289" mass="33036">MINVLVTGSNGQLASCIKDIENQYSGLNFIYTDYLDLDICDLDQVSSFFKSNLEFHYCINCAAYTAVDKAEKEIQQAYSINAIGAKNLAKLCSENNTTLIHISTDFVFDGKSLLPYTEKDLETPLSVYGKSKLKGEEEIISTFNNYFILRTAWLYSEHGNNFMKTMLRLAETRNEISVVSDQIGTPTYAKDLAEVILKIIDSNNQNYGLFHYSNEGVASWFDFAKTIFQIFKIEIKTHAIKTSEYPTPAIRPAYSVLNKDKIKTTLKMETYNWQESLKKCMFNYKNLVK</sequence>
<organism evidence="8 9">
    <name type="scientific">Algibacter agarivorans</name>
    <dbReference type="NCBI Taxonomy" id="1109741"/>
    <lineage>
        <taxon>Bacteria</taxon>
        <taxon>Pseudomonadati</taxon>
        <taxon>Bacteroidota</taxon>
        <taxon>Flavobacteriia</taxon>
        <taxon>Flavobacteriales</taxon>
        <taxon>Flavobacteriaceae</taxon>
        <taxon>Algibacter</taxon>
    </lineage>
</organism>